<keyword evidence="1" id="KW-0812">Transmembrane</keyword>
<keyword evidence="1" id="KW-0472">Membrane</keyword>
<reference evidence="2 3" key="1">
    <citation type="journal article" date="2020" name="Harmful Algae">
        <title>Molecular and morphological characterization of a novel dihydroanatoxin-a producing Microcoleus species (cyanobacteria) from the Russian River, California, USA.</title>
        <authorList>
            <person name="Conklin K.Y."/>
            <person name="Stancheva R."/>
            <person name="Otten T.G."/>
            <person name="Fadness R."/>
            <person name="Boyer G.L."/>
            <person name="Read B."/>
            <person name="Zhang X."/>
            <person name="Sheath R.G."/>
        </authorList>
    </citation>
    <scope>NUCLEOTIDE SEQUENCE [LARGE SCALE GENOMIC DNA]</scope>
    <source>
        <strain evidence="2 3">PTRS2</strain>
    </source>
</reference>
<sequence>GWGCEGDRNICNFTLNWYKGRSYTVKKHIKYMCFFILIVELAIAIWCLATQSQKRMERACYQVYTNHGIFKDFVKLLLLYYQCAPNPA</sequence>
<evidence type="ECO:0000256" key="1">
    <source>
        <dbReference type="SAM" id="Phobius"/>
    </source>
</evidence>
<accession>A0ABU8YWE8</accession>
<name>A0ABU8YWE8_9CYAN</name>
<evidence type="ECO:0000313" key="2">
    <source>
        <dbReference type="EMBL" id="MEK0188797.1"/>
    </source>
</evidence>
<keyword evidence="3" id="KW-1185">Reference proteome</keyword>
<protein>
    <submittedName>
        <fullName evidence="2">Uncharacterized protein</fullName>
    </submittedName>
</protein>
<gene>
    <name evidence="2" type="ORF">WMG39_28700</name>
</gene>
<feature type="non-terminal residue" evidence="2">
    <location>
        <position position="1"/>
    </location>
</feature>
<dbReference type="EMBL" id="JBBLXS010000763">
    <property type="protein sequence ID" value="MEK0188797.1"/>
    <property type="molecule type" value="Genomic_DNA"/>
</dbReference>
<keyword evidence="1" id="KW-1133">Transmembrane helix</keyword>
<dbReference type="RefSeq" id="WP_340542246.1">
    <property type="nucleotide sequence ID" value="NZ_JBBLXS010000763.1"/>
</dbReference>
<dbReference type="Proteomes" id="UP001384579">
    <property type="component" value="Unassembled WGS sequence"/>
</dbReference>
<comment type="caution">
    <text evidence="2">The sequence shown here is derived from an EMBL/GenBank/DDBJ whole genome shotgun (WGS) entry which is preliminary data.</text>
</comment>
<evidence type="ECO:0000313" key="3">
    <source>
        <dbReference type="Proteomes" id="UP001384579"/>
    </source>
</evidence>
<proteinExistence type="predicted"/>
<organism evidence="2 3">
    <name type="scientific">Microcoleus anatoxicus PTRS2</name>
    <dbReference type="NCBI Taxonomy" id="2705321"/>
    <lineage>
        <taxon>Bacteria</taxon>
        <taxon>Bacillati</taxon>
        <taxon>Cyanobacteriota</taxon>
        <taxon>Cyanophyceae</taxon>
        <taxon>Oscillatoriophycideae</taxon>
        <taxon>Oscillatoriales</taxon>
        <taxon>Microcoleaceae</taxon>
        <taxon>Microcoleus</taxon>
        <taxon>Microcoleus anatoxicus</taxon>
    </lineage>
</organism>
<feature type="transmembrane region" description="Helical" evidence="1">
    <location>
        <begin position="29"/>
        <end position="49"/>
    </location>
</feature>